<gene>
    <name evidence="3" type="ORF">ACFYKX_26375</name>
</gene>
<feature type="domain" description="HTH cro/C1-type" evidence="2">
    <location>
        <begin position="13"/>
        <end position="66"/>
    </location>
</feature>
<keyword evidence="1" id="KW-0238">DNA-binding</keyword>
<dbReference type="SUPFAM" id="SSF47413">
    <property type="entry name" value="lambda repressor-like DNA-binding domains"/>
    <property type="match status" value="1"/>
</dbReference>
<dbReference type="InterPro" id="IPR001387">
    <property type="entry name" value="Cro/C1-type_HTH"/>
</dbReference>
<protein>
    <submittedName>
        <fullName evidence="3">Helix-turn-helix domain-containing protein</fullName>
    </submittedName>
</protein>
<name>A0ABW6KIL5_9BACI</name>
<organism evidence="3 4">
    <name type="scientific">Cytobacillus spartinae</name>
    <dbReference type="NCBI Taxonomy" id="3299023"/>
    <lineage>
        <taxon>Bacteria</taxon>
        <taxon>Bacillati</taxon>
        <taxon>Bacillota</taxon>
        <taxon>Bacilli</taxon>
        <taxon>Bacillales</taxon>
        <taxon>Bacillaceae</taxon>
        <taxon>Cytobacillus</taxon>
    </lineage>
</organism>
<dbReference type="PROSITE" id="PS50943">
    <property type="entry name" value="HTH_CROC1"/>
    <property type="match status" value="1"/>
</dbReference>
<evidence type="ECO:0000313" key="3">
    <source>
        <dbReference type="EMBL" id="MFE8704098.1"/>
    </source>
</evidence>
<evidence type="ECO:0000259" key="2">
    <source>
        <dbReference type="PROSITE" id="PS50943"/>
    </source>
</evidence>
<dbReference type="PANTHER" id="PTHR46797:SF1">
    <property type="entry name" value="METHYLPHOSPHONATE SYNTHASE"/>
    <property type="match status" value="1"/>
</dbReference>
<evidence type="ECO:0000256" key="1">
    <source>
        <dbReference type="ARBA" id="ARBA00023125"/>
    </source>
</evidence>
<dbReference type="PANTHER" id="PTHR46797">
    <property type="entry name" value="HTH-TYPE TRANSCRIPTIONAL REGULATOR"/>
    <property type="match status" value="1"/>
</dbReference>
<dbReference type="Gene3D" id="1.10.260.40">
    <property type="entry name" value="lambda repressor-like DNA-binding domains"/>
    <property type="match status" value="1"/>
</dbReference>
<dbReference type="InterPro" id="IPR010982">
    <property type="entry name" value="Lambda_DNA-bd_dom_sf"/>
</dbReference>
<evidence type="ECO:0000313" key="4">
    <source>
        <dbReference type="Proteomes" id="UP001601059"/>
    </source>
</evidence>
<dbReference type="CDD" id="cd00093">
    <property type="entry name" value="HTH_XRE"/>
    <property type="match status" value="1"/>
</dbReference>
<accession>A0ABW6KIL5</accession>
<sequence>MAKQYDELMGSRIRDLREKTGLTLREVAEQINMDYSYLGRVERGFIPSTNKIKTIAEFFKVDISYLMGEQLEVPLELRDKIKEWRSVIEETERRGYTPEDIEKLLDTLDMISRKNKS</sequence>
<dbReference type="Proteomes" id="UP001601059">
    <property type="component" value="Unassembled WGS sequence"/>
</dbReference>
<dbReference type="EMBL" id="JBIACK010000025">
    <property type="protein sequence ID" value="MFE8704098.1"/>
    <property type="molecule type" value="Genomic_DNA"/>
</dbReference>
<dbReference type="RefSeq" id="WP_389365180.1">
    <property type="nucleotide sequence ID" value="NZ_JBIACK010000025.1"/>
</dbReference>
<dbReference type="InterPro" id="IPR050807">
    <property type="entry name" value="TransReg_Diox_bact_type"/>
</dbReference>
<reference evidence="3 4" key="1">
    <citation type="submission" date="2024-08" db="EMBL/GenBank/DDBJ databases">
        <title>Two novel Cytobacillus novel species.</title>
        <authorList>
            <person name="Liu G."/>
        </authorList>
    </citation>
    <scope>NUCLEOTIDE SEQUENCE [LARGE SCALE GENOMIC DNA]</scope>
    <source>
        <strain evidence="3 4">FJAT-54145</strain>
    </source>
</reference>
<keyword evidence="4" id="KW-1185">Reference proteome</keyword>
<dbReference type="Pfam" id="PF01381">
    <property type="entry name" value="HTH_3"/>
    <property type="match status" value="1"/>
</dbReference>
<proteinExistence type="predicted"/>
<dbReference type="SMART" id="SM00530">
    <property type="entry name" value="HTH_XRE"/>
    <property type="match status" value="1"/>
</dbReference>
<comment type="caution">
    <text evidence="3">The sequence shown here is derived from an EMBL/GenBank/DDBJ whole genome shotgun (WGS) entry which is preliminary data.</text>
</comment>